<dbReference type="Proteomes" id="UP000485058">
    <property type="component" value="Unassembled WGS sequence"/>
</dbReference>
<feature type="non-terminal residue" evidence="1">
    <location>
        <position position="42"/>
    </location>
</feature>
<sequence>VQVARGPFIIFFNEVFDAMFRLCADADPSVQSAIQFLDSLVK</sequence>
<dbReference type="Pfam" id="PF12755">
    <property type="entry name" value="Vac14_Fab1_bd"/>
    <property type="match status" value="1"/>
</dbReference>
<protein>
    <submittedName>
        <fullName evidence="1">Uncharacterized protein</fullName>
    </submittedName>
</protein>
<evidence type="ECO:0000313" key="1">
    <source>
        <dbReference type="EMBL" id="GFH31154.1"/>
    </source>
</evidence>
<comment type="caution">
    <text evidence="1">The sequence shown here is derived from an EMBL/GenBank/DDBJ whole genome shotgun (WGS) entry which is preliminary data.</text>
</comment>
<dbReference type="AlphaFoldDB" id="A0A6A0AGH6"/>
<proteinExistence type="predicted"/>
<feature type="non-terminal residue" evidence="1">
    <location>
        <position position="1"/>
    </location>
</feature>
<organism evidence="1 2">
    <name type="scientific">Haematococcus lacustris</name>
    <name type="common">Green alga</name>
    <name type="synonym">Haematococcus pluvialis</name>
    <dbReference type="NCBI Taxonomy" id="44745"/>
    <lineage>
        <taxon>Eukaryota</taxon>
        <taxon>Viridiplantae</taxon>
        <taxon>Chlorophyta</taxon>
        <taxon>core chlorophytes</taxon>
        <taxon>Chlorophyceae</taxon>
        <taxon>CS clade</taxon>
        <taxon>Chlamydomonadales</taxon>
        <taxon>Haematococcaceae</taxon>
        <taxon>Haematococcus</taxon>
    </lineage>
</organism>
<evidence type="ECO:0000313" key="2">
    <source>
        <dbReference type="Proteomes" id="UP000485058"/>
    </source>
</evidence>
<accession>A0A6A0AGH6</accession>
<name>A0A6A0AGH6_HAELA</name>
<reference evidence="1 2" key="1">
    <citation type="submission" date="2020-02" db="EMBL/GenBank/DDBJ databases">
        <title>Draft genome sequence of Haematococcus lacustris strain NIES-144.</title>
        <authorList>
            <person name="Morimoto D."/>
            <person name="Nakagawa S."/>
            <person name="Yoshida T."/>
            <person name="Sawayama S."/>
        </authorList>
    </citation>
    <scope>NUCLEOTIDE SEQUENCE [LARGE SCALE GENOMIC DNA]</scope>
    <source>
        <strain evidence="1 2">NIES-144</strain>
    </source>
</reference>
<keyword evidence="2" id="KW-1185">Reference proteome</keyword>
<gene>
    <name evidence="1" type="ORF">HaLaN_30137</name>
</gene>
<dbReference type="EMBL" id="BLLF01005407">
    <property type="protein sequence ID" value="GFH31154.1"/>
    <property type="molecule type" value="Genomic_DNA"/>
</dbReference>